<dbReference type="Gene3D" id="3.40.50.12780">
    <property type="entry name" value="N-terminal domain of ligase-like"/>
    <property type="match status" value="1"/>
</dbReference>
<evidence type="ECO:0000256" key="1">
    <source>
        <dbReference type="ARBA" id="ARBA00022741"/>
    </source>
</evidence>
<dbReference type="GO" id="GO:0005524">
    <property type="term" value="F:ATP binding"/>
    <property type="evidence" value="ECO:0007669"/>
    <property type="project" value="UniProtKB-KW"/>
</dbReference>
<dbReference type="PROSITE" id="PS00455">
    <property type="entry name" value="AMP_BINDING"/>
    <property type="match status" value="1"/>
</dbReference>
<dbReference type="SUPFAM" id="SSF56801">
    <property type="entry name" value="Acetyl-CoA synthetase-like"/>
    <property type="match status" value="1"/>
</dbReference>
<keyword evidence="5" id="KW-1185">Reference proteome</keyword>
<name>A0A2A2GG60_9BACT</name>
<dbReference type="RefSeq" id="WP_095605127.1">
    <property type="nucleotide sequence ID" value="NZ_NSKE01000001.1"/>
</dbReference>
<dbReference type="GO" id="GO:0016020">
    <property type="term" value="C:membrane"/>
    <property type="evidence" value="ECO:0007669"/>
    <property type="project" value="TreeGrafter"/>
</dbReference>
<dbReference type="Pfam" id="PF00501">
    <property type="entry name" value="AMP-binding"/>
    <property type="match status" value="1"/>
</dbReference>
<dbReference type="GO" id="GO:0004467">
    <property type="term" value="F:long-chain fatty acid-CoA ligase activity"/>
    <property type="evidence" value="ECO:0007669"/>
    <property type="project" value="TreeGrafter"/>
</dbReference>
<evidence type="ECO:0000313" key="5">
    <source>
        <dbReference type="Proteomes" id="UP000218831"/>
    </source>
</evidence>
<dbReference type="CDD" id="cd05907">
    <property type="entry name" value="VL_LC_FACS_like"/>
    <property type="match status" value="1"/>
</dbReference>
<dbReference type="EMBL" id="NSKE01000001">
    <property type="protein sequence ID" value="PAU95883.1"/>
    <property type="molecule type" value="Genomic_DNA"/>
</dbReference>
<feature type="domain" description="AMP-dependent synthetase/ligase" evidence="3">
    <location>
        <begin position="18"/>
        <end position="423"/>
    </location>
</feature>
<dbReference type="PANTHER" id="PTHR43272">
    <property type="entry name" value="LONG-CHAIN-FATTY-ACID--COA LIGASE"/>
    <property type="match status" value="1"/>
</dbReference>
<dbReference type="PANTHER" id="PTHR43272:SF33">
    <property type="entry name" value="AMP-BINDING DOMAIN-CONTAINING PROTEIN-RELATED"/>
    <property type="match status" value="1"/>
</dbReference>
<comment type="caution">
    <text evidence="4">The sequence shown here is derived from an EMBL/GenBank/DDBJ whole genome shotgun (WGS) entry which is preliminary data.</text>
</comment>
<gene>
    <name evidence="4" type="ORF">CK503_02175</name>
</gene>
<dbReference type="InterPro" id="IPR000873">
    <property type="entry name" value="AMP-dep_synth/lig_dom"/>
</dbReference>
<dbReference type="AlphaFoldDB" id="A0A2A2GG60"/>
<organism evidence="4 5">
    <name type="scientific">Fodinibius salipaludis</name>
    <dbReference type="NCBI Taxonomy" id="2032627"/>
    <lineage>
        <taxon>Bacteria</taxon>
        <taxon>Pseudomonadati</taxon>
        <taxon>Balneolota</taxon>
        <taxon>Balneolia</taxon>
        <taxon>Balneolales</taxon>
        <taxon>Balneolaceae</taxon>
        <taxon>Fodinibius</taxon>
    </lineage>
</organism>
<keyword evidence="1" id="KW-0547">Nucleotide-binding</keyword>
<sequence>MAYDPTTIVSEIEKGIQKHDKDVFISTKRNGEWVETSKEEFQEKVRNFALGLYELGVRAGDTVSLHSENSAEWVICDQAILSLSAVNVPIYTTQPAEQIKYILENSEAKVHIVSNDELFAETKPIIKEIENVKAIISIFGSKHGKLKEFDDILEMGAKKHEENPDLFEELRSKVGPDDLASLIYTSGTTGDPKGVMLTHNNIASNLLASLERVPFDETVREHEKMLSYLPLSHVFERMITYMYLSMGYPIYYIEEVDEIRDDFEYVKPYYFATVPRLLEKIHTGIKVKGQEMSGLKKQLYYWAINRAEEYDPENPPSGLDAIKHKIADKLVYSKIRELFGGNLLGMVSGGAALSPNLFRFMNALGLICMQGYGLTETSPVLSVNDKDHMRVGSSGRPLSNVDIKIADDGEILAKGPNVMEGYYNNPEKTDEVFNDDGWFMTGDVGKLEDDYLYITDRKKSVFKLSTGKYVAPQTIENLLSESGFIDQAMVIGYQRKFCSALIVPDYGNAKKWLKGRGKSVSDPANEDPEVQRLIQREVDKVNKQLSPWETVKKFVLLETPFSIESGELTPTLKVKRPVVKERYEDEIESIYQEEEPKANN</sequence>
<proteinExistence type="predicted"/>
<dbReference type="InterPro" id="IPR020845">
    <property type="entry name" value="AMP-binding_CS"/>
</dbReference>
<keyword evidence="4" id="KW-0436">Ligase</keyword>
<accession>A0A2A2GG60</accession>
<keyword evidence="2" id="KW-0067">ATP-binding</keyword>
<evidence type="ECO:0000313" key="4">
    <source>
        <dbReference type="EMBL" id="PAU95883.1"/>
    </source>
</evidence>
<protein>
    <submittedName>
        <fullName evidence="4">Long-chain fatty acid--CoA ligase</fullName>
    </submittedName>
</protein>
<dbReference type="InterPro" id="IPR042099">
    <property type="entry name" value="ANL_N_sf"/>
</dbReference>
<dbReference type="OrthoDB" id="9778383at2"/>
<evidence type="ECO:0000259" key="3">
    <source>
        <dbReference type="Pfam" id="PF00501"/>
    </source>
</evidence>
<evidence type="ECO:0000256" key="2">
    <source>
        <dbReference type="ARBA" id="ARBA00022840"/>
    </source>
</evidence>
<dbReference type="Pfam" id="PF23562">
    <property type="entry name" value="AMP-binding_C_3"/>
    <property type="match status" value="1"/>
</dbReference>
<reference evidence="4 5" key="1">
    <citation type="submission" date="2017-08" db="EMBL/GenBank/DDBJ databases">
        <title>Aliifodinibius alkalisoli sp. nov., isolated from saline alkaline soil.</title>
        <authorList>
            <person name="Liu D."/>
            <person name="Zhang G."/>
        </authorList>
    </citation>
    <scope>NUCLEOTIDE SEQUENCE [LARGE SCALE GENOMIC DNA]</scope>
    <source>
        <strain evidence="4 5">WN023</strain>
    </source>
</reference>
<dbReference type="Proteomes" id="UP000218831">
    <property type="component" value="Unassembled WGS sequence"/>
</dbReference>